<feature type="transmembrane region" description="Helical" evidence="2">
    <location>
        <begin position="392"/>
        <end position="419"/>
    </location>
</feature>
<evidence type="ECO:0000313" key="3">
    <source>
        <dbReference type="EMBL" id="MEN2792674.1"/>
    </source>
</evidence>
<dbReference type="Proteomes" id="UP001419910">
    <property type="component" value="Unassembled WGS sequence"/>
</dbReference>
<dbReference type="RefSeq" id="WP_343891029.1">
    <property type="nucleotide sequence ID" value="NZ_BAAAEH010000038.1"/>
</dbReference>
<feature type="transmembrane region" description="Helical" evidence="2">
    <location>
        <begin position="277"/>
        <end position="303"/>
    </location>
</feature>
<keyword evidence="2" id="KW-1133">Transmembrane helix</keyword>
<feature type="transmembrane region" description="Helical" evidence="2">
    <location>
        <begin position="198"/>
        <end position="216"/>
    </location>
</feature>
<dbReference type="PANTHER" id="PTHR11328">
    <property type="entry name" value="MAJOR FACILITATOR SUPERFAMILY DOMAIN-CONTAINING PROTEIN"/>
    <property type="match status" value="1"/>
</dbReference>
<dbReference type="Pfam" id="PF13347">
    <property type="entry name" value="MFS_2"/>
    <property type="match status" value="1"/>
</dbReference>
<keyword evidence="2" id="KW-0812">Transmembrane</keyword>
<dbReference type="PANTHER" id="PTHR11328:SF28">
    <property type="entry name" value="MAJOR FACILITATOR SUPERFAMILY DOMAIN-CONTAINING PROTEIN 12"/>
    <property type="match status" value="1"/>
</dbReference>
<accession>A0ABU9YA60</accession>
<feature type="transmembrane region" description="Helical" evidence="2">
    <location>
        <begin position="117"/>
        <end position="136"/>
    </location>
</feature>
<feature type="transmembrane region" description="Helical" evidence="2">
    <location>
        <begin position="89"/>
        <end position="105"/>
    </location>
</feature>
<dbReference type="InterPro" id="IPR039672">
    <property type="entry name" value="MFS_2"/>
</dbReference>
<dbReference type="EMBL" id="JBDIME010000032">
    <property type="protein sequence ID" value="MEN2792674.1"/>
    <property type="molecule type" value="Genomic_DNA"/>
</dbReference>
<feature type="transmembrane region" description="Helical" evidence="2">
    <location>
        <begin position="249"/>
        <end position="271"/>
    </location>
</feature>
<comment type="similarity">
    <text evidence="1">Belongs to the sodium:galactoside symporter (TC 2.A.2) family.</text>
</comment>
<sequence>MSAAGFTTPPARRLSNGTMASYGFGAVAYGVKDAGFGTFLLLFYNQVIGLDPQTVGLVIMLALVADAFIDPAVGFFSDRTRGRWGRRHPWMYASALPIAAGWIALWNPPLLSDPMLLVWLFGCSVIVRSAVSCYEVPSVALTPELTADYDERTRIMAYRYLFGWAGGLTMLLSAYMVFLAPTAAFPNGLLNRAGYGGFALLGATLMVIAILASALGTHGEIGRLPQPAIERQTLRQNFSQLRATVRNRAFVILMIASVCAYTNQGISYAMSNYLYSYVWGVSGFTFVWVTIALFVGVILAFVVAPRVGKRASKHLAAGWFVIGGMALNTAPYWLRLLGLFPQVGDPALLPVLLGFFILGTGSNVSAFILGASMMADVVEDSEIKTGLRSEGVFFAGSFFVQKCTSGIGILFAGTILAVAGFPKKAVPGLVPSATIDRLTIIYSLVYLVIAVTGALMFRRFPFGRVEHEARLARLAGAAIVDAAPREP</sequence>
<reference evidence="3 4" key="1">
    <citation type="submission" date="2024-05" db="EMBL/GenBank/DDBJ databases">
        <authorList>
            <person name="Liu Q."/>
            <person name="Xin Y.-H."/>
        </authorList>
    </citation>
    <scope>NUCLEOTIDE SEQUENCE [LARGE SCALE GENOMIC DNA]</scope>
    <source>
        <strain evidence="3 4">CGMCC 1.10181</strain>
    </source>
</reference>
<keyword evidence="2" id="KW-0472">Membrane</keyword>
<gene>
    <name evidence="3" type="ORF">ABC974_23805</name>
</gene>
<dbReference type="SUPFAM" id="SSF103473">
    <property type="entry name" value="MFS general substrate transporter"/>
    <property type="match status" value="1"/>
</dbReference>
<protein>
    <submittedName>
        <fullName evidence="3">MFS transporter</fullName>
    </submittedName>
</protein>
<dbReference type="Gene3D" id="1.20.1250.20">
    <property type="entry name" value="MFS general substrate transporter like domains"/>
    <property type="match status" value="1"/>
</dbReference>
<name>A0ABU9YA60_9SPHN</name>
<dbReference type="InterPro" id="IPR036259">
    <property type="entry name" value="MFS_trans_sf"/>
</dbReference>
<organism evidence="3 4">
    <name type="scientific">Sphingomonas oligophenolica</name>
    <dbReference type="NCBI Taxonomy" id="301154"/>
    <lineage>
        <taxon>Bacteria</taxon>
        <taxon>Pseudomonadati</taxon>
        <taxon>Pseudomonadota</taxon>
        <taxon>Alphaproteobacteria</taxon>
        <taxon>Sphingomonadales</taxon>
        <taxon>Sphingomonadaceae</taxon>
        <taxon>Sphingomonas</taxon>
    </lineage>
</organism>
<feature type="transmembrane region" description="Helical" evidence="2">
    <location>
        <begin position="157"/>
        <end position="178"/>
    </location>
</feature>
<comment type="caution">
    <text evidence="3">The sequence shown here is derived from an EMBL/GenBank/DDBJ whole genome shotgun (WGS) entry which is preliminary data.</text>
</comment>
<keyword evidence="4" id="KW-1185">Reference proteome</keyword>
<evidence type="ECO:0000256" key="1">
    <source>
        <dbReference type="ARBA" id="ARBA00009617"/>
    </source>
</evidence>
<proteinExistence type="inferred from homology"/>
<feature type="transmembrane region" description="Helical" evidence="2">
    <location>
        <begin position="21"/>
        <end position="44"/>
    </location>
</feature>
<evidence type="ECO:0000313" key="4">
    <source>
        <dbReference type="Proteomes" id="UP001419910"/>
    </source>
</evidence>
<feature type="transmembrane region" description="Helical" evidence="2">
    <location>
        <begin position="315"/>
        <end position="335"/>
    </location>
</feature>
<evidence type="ECO:0000256" key="2">
    <source>
        <dbReference type="SAM" id="Phobius"/>
    </source>
</evidence>
<feature type="transmembrane region" description="Helical" evidence="2">
    <location>
        <begin position="439"/>
        <end position="457"/>
    </location>
</feature>
<feature type="transmembrane region" description="Helical" evidence="2">
    <location>
        <begin position="347"/>
        <end position="371"/>
    </location>
</feature>
<feature type="transmembrane region" description="Helical" evidence="2">
    <location>
        <begin position="56"/>
        <end position="77"/>
    </location>
</feature>